<evidence type="ECO:0000256" key="6">
    <source>
        <dbReference type="SAM" id="Phobius"/>
    </source>
</evidence>
<feature type="transmembrane region" description="Helical" evidence="6">
    <location>
        <begin position="280"/>
        <end position="297"/>
    </location>
</feature>
<name>A0AAD4KRE0_9EURO</name>
<dbReference type="InterPro" id="IPR007568">
    <property type="entry name" value="RTA1"/>
</dbReference>
<dbReference type="AlphaFoldDB" id="A0AAD4KRE0"/>
<evidence type="ECO:0000313" key="7">
    <source>
        <dbReference type="EMBL" id="KAH8693932.1"/>
    </source>
</evidence>
<dbReference type="Proteomes" id="UP001201262">
    <property type="component" value="Unassembled WGS sequence"/>
</dbReference>
<keyword evidence="4 6" id="KW-0472">Membrane</keyword>
<evidence type="ECO:0000256" key="1">
    <source>
        <dbReference type="ARBA" id="ARBA00004141"/>
    </source>
</evidence>
<proteinExistence type="predicted"/>
<dbReference type="EMBL" id="JAJTJA010000009">
    <property type="protein sequence ID" value="KAH8693932.1"/>
    <property type="molecule type" value="Genomic_DNA"/>
</dbReference>
<comment type="caution">
    <text evidence="7">The sequence shown here is derived from an EMBL/GenBank/DDBJ whole genome shotgun (WGS) entry which is preliminary data.</text>
</comment>
<feature type="compositionally biased region" description="Basic and acidic residues" evidence="5">
    <location>
        <begin position="380"/>
        <end position="389"/>
    </location>
</feature>
<feature type="transmembrane region" description="Helical" evidence="6">
    <location>
        <begin position="43"/>
        <end position="65"/>
    </location>
</feature>
<evidence type="ECO:0000256" key="4">
    <source>
        <dbReference type="ARBA" id="ARBA00023136"/>
    </source>
</evidence>
<keyword evidence="3 6" id="KW-1133">Transmembrane helix</keyword>
<feature type="region of interest" description="Disordered" evidence="5">
    <location>
        <begin position="314"/>
        <end position="389"/>
    </location>
</feature>
<protein>
    <submittedName>
        <fullName evidence="7">RTA1 like protein-domain-containing protein</fullName>
    </submittedName>
</protein>
<feature type="compositionally biased region" description="Basic and acidic residues" evidence="5">
    <location>
        <begin position="324"/>
        <end position="337"/>
    </location>
</feature>
<feature type="transmembrane region" description="Helical" evidence="6">
    <location>
        <begin position="152"/>
        <end position="170"/>
    </location>
</feature>
<accession>A0AAD4KRE0</accession>
<evidence type="ECO:0000313" key="8">
    <source>
        <dbReference type="Proteomes" id="UP001201262"/>
    </source>
</evidence>
<feature type="transmembrane region" description="Helical" evidence="6">
    <location>
        <begin position="190"/>
        <end position="212"/>
    </location>
</feature>
<dbReference type="Pfam" id="PF04479">
    <property type="entry name" value="RTA1"/>
    <property type="match status" value="1"/>
</dbReference>
<evidence type="ECO:0000256" key="3">
    <source>
        <dbReference type="ARBA" id="ARBA00022989"/>
    </source>
</evidence>
<organism evidence="7 8">
    <name type="scientific">Talaromyces proteolyticus</name>
    <dbReference type="NCBI Taxonomy" id="1131652"/>
    <lineage>
        <taxon>Eukaryota</taxon>
        <taxon>Fungi</taxon>
        <taxon>Dikarya</taxon>
        <taxon>Ascomycota</taxon>
        <taxon>Pezizomycotina</taxon>
        <taxon>Eurotiomycetes</taxon>
        <taxon>Eurotiomycetidae</taxon>
        <taxon>Eurotiales</taxon>
        <taxon>Trichocomaceae</taxon>
        <taxon>Talaromyces</taxon>
        <taxon>Talaromyces sect. Bacilispori</taxon>
    </lineage>
</organism>
<keyword evidence="8" id="KW-1185">Reference proteome</keyword>
<feature type="transmembrane region" description="Helical" evidence="6">
    <location>
        <begin position="111"/>
        <end position="131"/>
    </location>
</feature>
<feature type="compositionally biased region" description="Basic and acidic residues" evidence="5">
    <location>
        <begin position="346"/>
        <end position="355"/>
    </location>
</feature>
<dbReference type="GeneID" id="70241924"/>
<evidence type="ECO:0000256" key="5">
    <source>
        <dbReference type="SAM" id="MobiDB-lite"/>
    </source>
</evidence>
<dbReference type="RefSeq" id="XP_046069602.1">
    <property type="nucleotide sequence ID" value="XM_046211637.1"/>
</dbReference>
<sequence>MPSPTTTTAADTTGTSTSTASATCISIAPGKNGYLPPEACGNLILYEPSLGAAIFFCVLYGLALLTHIGLGIKFKKGYTWVISMGAAWELIAFIMRSLMALHQNVDSYNTVYTIFFLLAPLWVNAFLYMTLGRMIYFFVEEKRLGGLSAKRYGVLFVWLDIIAFIVQLVGAAFTTQTDVPVSTIMLGVHIYMGGIGLQEFFILVFTCLFVVLHRRMLQEERLGLLNMEKARRGSLNWRKLFYAIYFSLFMITIRIIFRLAQYARGTDVNNPVLTHEWYEYMWDAVPIFLALLALIIFHPGRVLVGPDSEFPHISRKEKKRLKREKKEAKRAQKEAKKAGGRWGWRSKGEKGRDSIAFESLSGQEDGTVAPGFYDQYHNGAHTEYRPAHN</sequence>
<reference evidence="7" key="1">
    <citation type="submission" date="2021-12" db="EMBL/GenBank/DDBJ databases">
        <title>Convergent genome expansion in fungi linked to evolution of root-endophyte symbiosis.</title>
        <authorList>
            <consortium name="DOE Joint Genome Institute"/>
            <person name="Ke Y.-H."/>
            <person name="Bonito G."/>
            <person name="Liao H.-L."/>
            <person name="Looney B."/>
            <person name="Rojas-Flechas A."/>
            <person name="Nash J."/>
            <person name="Hameed K."/>
            <person name="Schadt C."/>
            <person name="Martin F."/>
            <person name="Crous P.W."/>
            <person name="Miettinen O."/>
            <person name="Magnuson J.K."/>
            <person name="Labbe J."/>
            <person name="Jacobson D."/>
            <person name="Doktycz M.J."/>
            <person name="Veneault-Fourrey C."/>
            <person name="Kuo A."/>
            <person name="Mondo S."/>
            <person name="Calhoun S."/>
            <person name="Riley R."/>
            <person name="Ohm R."/>
            <person name="LaButti K."/>
            <person name="Andreopoulos B."/>
            <person name="Pangilinan J."/>
            <person name="Nolan M."/>
            <person name="Tritt A."/>
            <person name="Clum A."/>
            <person name="Lipzen A."/>
            <person name="Daum C."/>
            <person name="Barry K."/>
            <person name="Grigoriev I.V."/>
            <person name="Vilgalys R."/>
        </authorList>
    </citation>
    <scope>NUCLEOTIDE SEQUENCE</scope>
    <source>
        <strain evidence="7">PMI_201</strain>
    </source>
</reference>
<dbReference type="GO" id="GO:0016020">
    <property type="term" value="C:membrane"/>
    <property type="evidence" value="ECO:0007669"/>
    <property type="project" value="UniProtKB-SubCell"/>
</dbReference>
<dbReference type="PANTHER" id="PTHR31465:SF15">
    <property type="entry name" value="LIPID TRANSPORTER ATNI-RELATED"/>
    <property type="match status" value="1"/>
</dbReference>
<feature type="transmembrane region" description="Helical" evidence="6">
    <location>
        <begin position="240"/>
        <end position="260"/>
    </location>
</feature>
<keyword evidence="2 6" id="KW-0812">Transmembrane</keyword>
<gene>
    <name evidence="7" type="ORF">BGW36DRAFT_300512</name>
</gene>
<evidence type="ECO:0000256" key="2">
    <source>
        <dbReference type="ARBA" id="ARBA00022692"/>
    </source>
</evidence>
<comment type="subcellular location">
    <subcellularLocation>
        <location evidence="1">Membrane</location>
        <topology evidence="1">Multi-pass membrane protein</topology>
    </subcellularLocation>
</comment>
<feature type="transmembrane region" description="Helical" evidence="6">
    <location>
        <begin position="77"/>
        <end position="99"/>
    </location>
</feature>
<dbReference type="PANTHER" id="PTHR31465">
    <property type="entry name" value="PROTEIN RTA1-RELATED"/>
    <property type="match status" value="1"/>
</dbReference>